<protein>
    <submittedName>
        <fullName evidence="8">DUF1232 domain-containing protein</fullName>
    </submittedName>
</protein>
<feature type="region of interest" description="Disordered" evidence="5">
    <location>
        <begin position="117"/>
        <end position="147"/>
    </location>
</feature>
<sequence length="147" mass="16018">MPIATDGPTEAAAALPTVIDPVRVERNERYVRRRFWNTLRANLHRVPFLEQALAAFFCATDPQTPFKAKAILMAALAYFVLPADSIPDWLIAVGFVDDAAVLATAVHAVRSNLKPEHEERARAALRKEQQMKPAAGDASGMKPAGNG</sequence>
<dbReference type="InterPro" id="IPR010652">
    <property type="entry name" value="DUF1232"/>
</dbReference>
<dbReference type="AlphaFoldDB" id="A0A060DIM7"/>
<accession>A0A060DIM7</accession>
<reference evidence="8 10" key="2">
    <citation type="submission" date="2018-01" db="EMBL/GenBank/DDBJ databases">
        <title>Whole genome sequence of Azospirillum brasilense REC3 isolated from strawberry roots.</title>
        <authorList>
            <person name="Fontana C.A."/>
            <person name="Salazar S.M."/>
            <person name="Bassi D."/>
            <person name="Puglisi E."/>
            <person name="Lovaisa N.C."/>
            <person name="Toffoli L.M."/>
            <person name="Pedraza R."/>
            <person name="Cocconcelli P.S."/>
        </authorList>
    </citation>
    <scope>NUCLEOTIDE SEQUENCE [LARGE SCALE GENOMIC DNA]</scope>
    <source>
        <strain evidence="8 10">REC3</strain>
    </source>
</reference>
<feature type="domain" description="DUF1232" evidence="6">
    <location>
        <begin position="68"/>
        <end position="103"/>
    </location>
</feature>
<gene>
    <name evidence="7" type="ORF">ABAZ39_00500</name>
    <name evidence="8" type="ORF">C1S70_19135</name>
</gene>
<dbReference type="EMBL" id="POWG01000021">
    <property type="protein sequence ID" value="PNQ97233.1"/>
    <property type="molecule type" value="Genomic_DNA"/>
</dbReference>
<evidence type="ECO:0000256" key="1">
    <source>
        <dbReference type="ARBA" id="ARBA00004127"/>
    </source>
</evidence>
<evidence type="ECO:0000256" key="4">
    <source>
        <dbReference type="ARBA" id="ARBA00023136"/>
    </source>
</evidence>
<keyword evidence="4" id="KW-0472">Membrane</keyword>
<evidence type="ECO:0000313" key="7">
    <source>
        <dbReference type="EMBL" id="AIB10524.1"/>
    </source>
</evidence>
<proteinExistence type="predicted"/>
<feature type="compositionally biased region" description="Basic and acidic residues" evidence="5">
    <location>
        <begin position="117"/>
        <end position="130"/>
    </location>
</feature>
<dbReference type="Proteomes" id="UP000027186">
    <property type="component" value="Chromosome"/>
</dbReference>
<comment type="subcellular location">
    <subcellularLocation>
        <location evidence="1">Endomembrane system</location>
        <topology evidence="1">Multi-pass membrane protein</topology>
    </subcellularLocation>
</comment>
<evidence type="ECO:0000256" key="3">
    <source>
        <dbReference type="ARBA" id="ARBA00022989"/>
    </source>
</evidence>
<accession>A0A560C4N9</accession>
<evidence type="ECO:0000313" key="8">
    <source>
        <dbReference type="EMBL" id="PNQ97233.1"/>
    </source>
</evidence>
<dbReference type="GO" id="GO:0012505">
    <property type="term" value="C:endomembrane system"/>
    <property type="evidence" value="ECO:0007669"/>
    <property type="project" value="UniProtKB-SubCell"/>
</dbReference>
<keyword evidence="2" id="KW-0812">Transmembrane</keyword>
<reference evidence="7 9" key="1">
    <citation type="journal article" date="2014" name="Genome Announc.">
        <title>Complete Genome Sequence of the Model Rhizosphere Strain Azospirillum brasilense Az39, Successfully Applied in Agriculture.</title>
        <authorList>
            <person name="Rivera D."/>
            <person name="Revale S."/>
            <person name="Molina R."/>
            <person name="Gualpa J."/>
            <person name="Puente M."/>
            <person name="Maroniche G."/>
            <person name="Paris G."/>
            <person name="Baker D."/>
            <person name="Clavijo B."/>
            <person name="McLay K."/>
            <person name="Spaepen S."/>
            <person name="Perticari A."/>
            <person name="Vazquez M."/>
            <person name="Wisniewski-Dye F."/>
            <person name="Watkins C."/>
            <person name="Martinez-Abarca F."/>
            <person name="Vanderleyden J."/>
            <person name="Cassan F."/>
        </authorList>
    </citation>
    <scope>NUCLEOTIDE SEQUENCE [LARGE SCALE GENOMIC DNA]</scope>
    <source>
        <strain evidence="7 9">Az39</strain>
    </source>
</reference>
<organism evidence="7 9">
    <name type="scientific">Azospirillum argentinense</name>
    <dbReference type="NCBI Taxonomy" id="2970906"/>
    <lineage>
        <taxon>Bacteria</taxon>
        <taxon>Pseudomonadati</taxon>
        <taxon>Pseudomonadota</taxon>
        <taxon>Alphaproteobacteria</taxon>
        <taxon>Rhodospirillales</taxon>
        <taxon>Azospirillaceae</taxon>
        <taxon>Azospirillum</taxon>
    </lineage>
</organism>
<name>A0A060DIM7_9PROT</name>
<evidence type="ECO:0000259" key="6">
    <source>
        <dbReference type="Pfam" id="PF06803"/>
    </source>
</evidence>
<dbReference type="Pfam" id="PF06803">
    <property type="entry name" value="DUF1232"/>
    <property type="match status" value="1"/>
</dbReference>
<dbReference type="OrthoDB" id="9813247at2"/>
<evidence type="ECO:0000313" key="9">
    <source>
        <dbReference type="Proteomes" id="UP000027186"/>
    </source>
</evidence>
<dbReference type="KEGG" id="abq:ABAZ39_00500"/>
<evidence type="ECO:0000256" key="5">
    <source>
        <dbReference type="SAM" id="MobiDB-lite"/>
    </source>
</evidence>
<dbReference type="RefSeq" id="WP_014238698.1">
    <property type="nucleotide sequence ID" value="NZ_CP007793.1"/>
</dbReference>
<evidence type="ECO:0000313" key="10">
    <source>
        <dbReference type="Proteomes" id="UP000236268"/>
    </source>
</evidence>
<dbReference type="Proteomes" id="UP000236268">
    <property type="component" value="Unassembled WGS sequence"/>
</dbReference>
<evidence type="ECO:0000256" key="2">
    <source>
        <dbReference type="ARBA" id="ARBA00022692"/>
    </source>
</evidence>
<keyword evidence="3" id="KW-1133">Transmembrane helix</keyword>
<dbReference type="EMBL" id="CP007793">
    <property type="protein sequence ID" value="AIB10524.1"/>
    <property type="molecule type" value="Genomic_DNA"/>
</dbReference>